<dbReference type="Proteomes" id="UP000298652">
    <property type="component" value="Chromosome 5"/>
</dbReference>
<gene>
    <name evidence="2" type="ORF">SEVIR_5G368400v2</name>
</gene>
<feature type="region of interest" description="Disordered" evidence="1">
    <location>
        <begin position="1"/>
        <end position="53"/>
    </location>
</feature>
<dbReference type="EMBL" id="CM016556">
    <property type="protein sequence ID" value="TKW17463.1"/>
    <property type="molecule type" value="Genomic_DNA"/>
</dbReference>
<reference evidence="2" key="1">
    <citation type="submission" date="2019-03" db="EMBL/GenBank/DDBJ databases">
        <title>WGS assembly of Setaria viridis.</title>
        <authorList>
            <person name="Huang P."/>
            <person name="Jenkins J."/>
            <person name="Grimwood J."/>
            <person name="Barry K."/>
            <person name="Healey A."/>
            <person name="Mamidi S."/>
            <person name="Sreedasyam A."/>
            <person name="Shu S."/>
            <person name="Feldman M."/>
            <person name="Wu J."/>
            <person name="Yu Y."/>
            <person name="Chen C."/>
            <person name="Johnson J."/>
            <person name="Rokhsar D."/>
            <person name="Baxter I."/>
            <person name="Schmutz J."/>
            <person name="Brutnell T."/>
            <person name="Kellogg E."/>
        </authorList>
    </citation>
    <scope>NUCLEOTIDE SEQUENCE [LARGE SCALE GENOMIC DNA]</scope>
</reference>
<feature type="region of interest" description="Disordered" evidence="1">
    <location>
        <begin position="75"/>
        <end position="104"/>
    </location>
</feature>
<protein>
    <submittedName>
        <fullName evidence="2">Uncharacterized protein</fullName>
    </submittedName>
</protein>
<dbReference type="Gramene" id="TKW17463">
    <property type="protein sequence ID" value="TKW17463"/>
    <property type="gene ID" value="SEVIR_5G368400v2"/>
</dbReference>
<evidence type="ECO:0000256" key="1">
    <source>
        <dbReference type="SAM" id="MobiDB-lite"/>
    </source>
</evidence>
<dbReference type="AlphaFoldDB" id="A0A4U6USB4"/>
<proteinExistence type="predicted"/>
<evidence type="ECO:0000313" key="2">
    <source>
        <dbReference type="EMBL" id="TKW17463.1"/>
    </source>
</evidence>
<evidence type="ECO:0000313" key="3">
    <source>
        <dbReference type="Proteomes" id="UP000298652"/>
    </source>
</evidence>
<feature type="compositionally biased region" description="Polar residues" evidence="1">
    <location>
        <begin position="7"/>
        <end position="17"/>
    </location>
</feature>
<feature type="compositionally biased region" description="Basic and acidic residues" evidence="1">
    <location>
        <begin position="18"/>
        <end position="27"/>
    </location>
</feature>
<sequence length="232" mass="24884">MQAPSYHHSSNALNGENKTNERSEPARSGRGYDTNGDAKGKSVIEPTATARAPPAVSRHACGWVVAGHARPRLANGRDRGLLRSRSLMARGPRGQPGPPTEPMCSLPLPLPRRSPRRNPACRGAGLAWRVPSLPGARGRAHESGGAPVPSVLYSIGRGCAAVAAMCPRRVPKRHHRRSSGHASLPAIAYRGRKAWGRGTRGSSGCRSYVRGCGLRRRAVRQAFRYIFAATLL</sequence>
<name>A0A4U6USB4_SETVI</name>
<organism evidence="2 3">
    <name type="scientific">Setaria viridis</name>
    <name type="common">Green bristlegrass</name>
    <name type="synonym">Setaria italica subsp. viridis</name>
    <dbReference type="NCBI Taxonomy" id="4556"/>
    <lineage>
        <taxon>Eukaryota</taxon>
        <taxon>Viridiplantae</taxon>
        <taxon>Streptophyta</taxon>
        <taxon>Embryophyta</taxon>
        <taxon>Tracheophyta</taxon>
        <taxon>Spermatophyta</taxon>
        <taxon>Magnoliopsida</taxon>
        <taxon>Liliopsida</taxon>
        <taxon>Poales</taxon>
        <taxon>Poaceae</taxon>
        <taxon>PACMAD clade</taxon>
        <taxon>Panicoideae</taxon>
        <taxon>Panicodae</taxon>
        <taxon>Paniceae</taxon>
        <taxon>Cenchrinae</taxon>
        <taxon>Setaria</taxon>
    </lineage>
</organism>
<keyword evidence="3" id="KW-1185">Reference proteome</keyword>
<accession>A0A4U6USB4</accession>